<dbReference type="STRING" id="1123071.SAMN02745181_2949"/>
<reference evidence="1 2" key="1">
    <citation type="submission" date="2016-11" db="EMBL/GenBank/DDBJ databases">
        <authorList>
            <person name="Jaros S."/>
            <person name="Januszkiewicz K."/>
            <person name="Wedrychowicz H."/>
        </authorList>
    </citation>
    <scope>NUCLEOTIDE SEQUENCE [LARGE SCALE GENOMIC DNA]</scope>
    <source>
        <strain evidence="1 2">DSM 18772</strain>
    </source>
</reference>
<dbReference type="AlphaFoldDB" id="A0A1M6NS70"/>
<evidence type="ECO:0000313" key="1">
    <source>
        <dbReference type="EMBL" id="SHJ98525.1"/>
    </source>
</evidence>
<accession>A0A1M6NS70</accession>
<dbReference type="Proteomes" id="UP000184510">
    <property type="component" value="Unassembled WGS sequence"/>
</dbReference>
<evidence type="ECO:0008006" key="3">
    <source>
        <dbReference type="Google" id="ProtNLM"/>
    </source>
</evidence>
<protein>
    <recommendedName>
        <fullName evidence="3">Alpha/beta hydrolase</fullName>
    </recommendedName>
</protein>
<organism evidence="1 2">
    <name type="scientific">Rubritalea squalenifaciens DSM 18772</name>
    <dbReference type="NCBI Taxonomy" id="1123071"/>
    <lineage>
        <taxon>Bacteria</taxon>
        <taxon>Pseudomonadati</taxon>
        <taxon>Verrucomicrobiota</taxon>
        <taxon>Verrucomicrobiia</taxon>
        <taxon>Verrucomicrobiales</taxon>
        <taxon>Rubritaleaceae</taxon>
        <taxon>Rubritalea</taxon>
    </lineage>
</organism>
<dbReference type="EMBL" id="FQYR01000005">
    <property type="protein sequence ID" value="SHJ98525.1"/>
    <property type="molecule type" value="Genomic_DNA"/>
</dbReference>
<evidence type="ECO:0000313" key="2">
    <source>
        <dbReference type="Proteomes" id="UP000184510"/>
    </source>
</evidence>
<sequence length="519" mass="58982">MEGRALRFKWKQAGIFLWLLFTGDMKWMDSVKCVLLGLCVLASSCAPVRLQQYRTDHDVQEVTRISDAPRKEFAKKSQFVRKPQQQGSLYFGVVEYDDKGFLHDRAQADAVLERIRKVHQDMRRNGDQRNHLIVLYVHGWQHNAKYENGNLRSYAETMEKWVADHIAKGQHVTAIYVAWRGKSSVSPLGTEYLTSFWNRKSASVNVGIGQLPEFLSRVEYLADRYNRSTSKVQGNGSATVLPNKKQGVRLVSIGHSFGASVLLNAIYPVTMRRLSEAMEKDRGLVKAYGDLVVLINPAVEANRLAPLRMLSDLYGREKGYLGGRSPQPPNIVILSAKNDWPNFLAFPAGRWIGEFNIASSNLTMKRGLKDAPYYDQLKMDRITAGRYPPFATHRLSNPEALPGKLVKFGEPNWIKAQPGWSHRFTTSSRMTLTHLGNEHVPAYDPIWLVKVDDYRIINGHNDFWSGNLSAFVGDVLTYRVGGSKKGSFIAPTITDTRKVPLFLDPFRILFPRPEKQRER</sequence>
<keyword evidence="2" id="KW-1185">Reference proteome</keyword>
<name>A0A1M6NS70_9BACT</name>
<proteinExistence type="predicted"/>
<gene>
    <name evidence="1" type="ORF">SAMN02745181_2949</name>
</gene>
<dbReference type="InParanoid" id="A0A1M6NS70"/>